<dbReference type="InterPro" id="IPR003593">
    <property type="entry name" value="AAA+_ATPase"/>
</dbReference>
<dbReference type="Pfam" id="PF00005">
    <property type="entry name" value="ABC_tran"/>
    <property type="match status" value="1"/>
</dbReference>
<evidence type="ECO:0000256" key="2">
    <source>
        <dbReference type="ARBA" id="ARBA00022741"/>
    </source>
</evidence>
<sequence length="233" mass="25209">MGDLITLKSVRKSYMTGGEKVEVLKDVSLSIDKGKYVSITGPSGSGKSTLLHLIGGLEPIDAGEIWVDDQAVHKMKDNELAKLRLKKIGYVFQQFQLLSTATALENVMMPLLTLFSSAEIKKNAEEALTRVGLGHRLHHLPSRLSGGEQQRVAIARALVTKPEIILADEPTGNLDSETGSTIIGLLEEVHATDGVTIVLITHDPALAKRAQETIHVLDGSVNKFVSDTLEVVK</sequence>
<dbReference type="GO" id="GO:0005524">
    <property type="term" value="F:ATP binding"/>
    <property type="evidence" value="ECO:0007669"/>
    <property type="project" value="UniProtKB-KW"/>
</dbReference>
<dbReference type="InterPro" id="IPR017871">
    <property type="entry name" value="ABC_transporter-like_CS"/>
</dbReference>
<name>A0ABT8JSJ2_9BACL</name>
<dbReference type="PROSITE" id="PS00211">
    <property type="entry name" value="ABC_TRANSPORTER_1"/>
    <property type="match status" value="1"/>
</dbReference>
<keyword evidence="2" id="KW-0547">Nucleotide-binding</keyword>
<dbReference type="Proteomes" id="UP001175097">
    <property type="component" value="Unassembled WGS sequence"/>
</dbReference>
<dbReference type="SMART" id="SM00382">
    <property type="entry name" value="AAA"/>
    <property type="match status" value="1"/>
</dbReference>
<comment type="caution">
    <text evidence="5">The sequence shown here is derived from an EMBL/GenBank/DDBJ whole genome shotgun (WGS) entry which is preliminary data.</text>
</comment>
<reference evidence="5" key="1">
    <citation type="submission" date="2023-03" db="EMBL/GenBank/DDBJ databases">
        <title>MT1 and MT2 Draft Genomes of Novel Species.</title>
        <authorList>
            <person name="Venkateswaran K."/>
        </authorList>
    </citation>
    <scope>NUCLEOTIDE SEQUENCE</scope>
    <source>
        <strain evidence="5">F6_3S_P_2</strain>
    </source>
</reference>
<dbReference type="EMBL" id="JAROCC010000005">
    <property type="protein sequence ID" value="MDN4607501.1"/>
    <property type="molecule type" value="Genomic_DNA"/>
</dbReference>
<dbReference type="PROSITE" id="PS50893">
    <property type="entry name" value="ABC_TRANSPORTER_2"/>
    <property type="match status" value="1"/>
</dbReference>
<dbReference type="SUPFAM" id="SSF52540">
    <property type="entry name" value="P-loop containing nucleoside triphosphate hydrolases"/>
    <property type="match status" value="1"/>
</dbReference>
<accession>A0ABT8JSJ2</accession>
<evidence type="ECO:0000313" key="6">
    <source>
        <dbReference type="Proteomes" id="UP001175097"/>
    </source>
</evidence>
<evidence type="ECO:0000259" key="4">
    <source>
        <dbReference type="PROSITE" id="PS50893"/>
    </source>
</evidence>
<evidence type="ECO:0000256" key="3">
    <source>
        <dbReference type="ARBA" id="ARBA00022840"/>
    </source>
</evidence>
<dbReference type="PANTHER" id="PTHR24220:SF86">
    <property type="entry name" value="ABC TRANSPORTER ABCH.1"/>
    <property type="match status" value="1"/>
</dbReference>
<keyword evidence="6" id="KW-1185">Reference proteome</keyword>
<dbReference type="RefSeq" id="WP_301243128.1">
    <property type="nucleotide sequence ID" value="NZ_JAROCC010000005.1"/>
</dbReference>
<organism evidence="5 6">
    <name type="scientific">Sporosarcina highlanderae</name>
    <dbReference type="NCBI Taxonomy" id="3035916"/>
    <lineage>
        <taxon>Bacteria</taxon>
        <taxon>Bacillati</taxon>
        <taxon>Bacillota</taxon>
        <taxon>Bacilli</taxon>
        <taxon>Bacillales</taxon>
        <taxon>Caryophanaceae</taxon>
        <taxon>Sporosarcina</taxon>
    </lineage>
</organism>
<dbReference type="PANTHER" id="PTHR24220">
    <property type="entry name" value="IMPORT ATP-BINDING PROTEIN"/>
    <property type="match status" value="1"/>
</dbReference>
<evidence type="ECO:0000313" key="5">
    <source>
        <dbReference type="EMBL" id="MDN4607501.1"/>
    </source>
</evidence>
<protein>
    <submittedName>
        <fullName evidence="5">ABC transporter ATP-binding protein</fullName>
    </submittedName>
</protein>
<keyword evidence="3 5" id="KW-0067">ATP-binding</keyword>
<proteinExistence type="predicted"/>
<dbReference type="Gene3D" id="3.40.50.300">
    <property type="entry name" value="P-loop containing nucleotide triphosphate hydrolases"/>
    <property type="match status" value="1"/>
</dbReference>
<gene>
    <name evidence="5" type="ORF">P5G49_08375</name>
</gene>
<dbReference type="InterPro" id="IPR027417">
    <property type="entry name" value="P-loop_NTPase"/>
</dbReference>
<dbReference type="InterPro" id="IPR015854">
    <property type="entry name" value="ABC_transpr_LolD-like"/>
</dbReference>
<dbReference type="InterPro" id="IPR017911">
    <property type="entry name" value="MacB-like_ATP-bd"/>
</dbReference>
<dbReference type="CDD" id="cd03255">
    <property type="entry name" value="ABC_MJ0796_LolCDE_FtsE"/>
    <property type="match status" value="1"/>
</dbReference>
<feature type="domain" description="ABC transporter" evidence="4">
    <location>
        <begin position="5"/>
        <end position="233"/>
    </location>
</feature>
<evidence type="ECO:0000256" key="1">
    <source>
        <dbReference type="ARBA" id="ARBA00022448"/>
    </source>
</evidence>
<keyword evidence="1" id="KW-0813">Transport</keyword>
<dbReference type="InterPro" id="IPR003439">
    <property type="entry name" value="ABC_transporter-like_ATP-bd"/>
</dbReference>